<name>A0A385D3A9_9CAUD</name>
<organism evidence="1 2">
    <name type="scientific">Mycobacterium phage IPhane7</name>
    <dbReference type="NCBI Taxonomy" id="2301552"/>
    <lineage>
        <taxon>Viruses</taxon>
        <taxon>Duplodnaviria</taxon>
        <taxon>Heunggongvirae</taxon>
        <taxon>Uroviricota</taxon>
        <taxon>Caudoviricetes</taxon>
        <taxon>Vilmaviridae</taxon>
        <taxon>Mclasvirinae</taxon>
        <taxon>Bongovirus</taxon>
        <taxon>Bongovirus bongo</taxon>
    </lineage>
</organism>
<gene>
    <name evidence="1" type="primary">153</name>
    <name evidence="1" type="ORF">SEA_IPHANE7_153</name>
</gene>
<proteinExistence type="predicted"/>
<sequence>MRTEEITVYEIKPGDRILHYGMVLLVDQALAQTNHPVDDGGAVMATRALITNWDRVGGFVGNLAPVDVDGNHRWTIQSNGRARWTRILSD</sequence>
<protein>
    <submittedName>
        <fullName evidence="1">Uncharacterized protein</fullName>
    </submittedName>
</protein>
<reference evidence="1 2" key="1">
    <citation type="submission" date="2018-07" db="EMBL/GenBank/DDBJ databases">
        <authorList>
            <person name="Billings M."/>
            <person name="Bovender A."/>
            <person name="Brown J."/>
            <person name="Buchanan C."/>
            <person name="Burns J."/>
            <person name="Cash A."/>
            <person name="Curtis S."/>
            <person name="Johnson C."/>
            <person name="Jones C."/>
            <person name="Kelnhofer D."/>
            <person name="Killilee J."/>
            <person name="Moore A."/>
            <person name="Norton M."/>
            <person name="Rood D."/>
            <person name="Salvo H."/>
            <person name="Weatherman E."/>
            <person name="Winchel S."/>
            <person name="Wood S."/>
            <person name="Eckardt M.A."/>
            <person name="Gainey M.D."/>
            <person name="Wallen J.R."/>
            <person name="Garlena R.A."/>
            <person name="Russell D.A."/>
            <person name="Pope W.H."/>
            <person name="Jacobs-Sera D."/>
            <person name="Hatfull G.F."/>
        </authorList>
    </citation>
    <scope>NUCLEOTIDE SEQUENCE [LARGE SCALE GENOMIC DNA]</scope>
</reference>
<dbReference type="Proteomes" id="UP000263300">
    <property type="component" value="Segment"/>
</dbReference>
<dbReference type="EMBL" id="MH697587">
    <property type="protein sequence ID" value="AXQ52775.1"/>
    <property type="molecule type" value="Genomic_DNA"/>
</dbReference>
<evidence type="ECO:0000313" key="1">
    <source>
        <dbReference type="EMBL" id="AXQ52775.1"/>
    </source>
</evidence>
<evidence type="ECO:0000313" key="2">
    <source>
        <dbReference type="Proteomes" id="UP000263300"/>
    </source>
</evidence>
<accession>A0A385D3A9</accession>